<comment type="caution">
    <text evidence="2">The sequence shown here is derived from an EMBL/GenBank/DDBJ whole genome shotgun (WGS) entry which is preliminary data.</text>
</comment>
<keyword evidence="1" id="KW-0472">Membrane</keyword>
<dbReference type="AlphaFoldDB" id="A0A0G0W736"/>
<sequence length="285" mass="31547">MFTPIIAVVSSFIDQLGSTVVKKTENKVDYPASVWESALFSMASGSIIIFAYVLFKSDLVLDAGKIWLFVPRIVLEVLQVYVTFSALKVSELSSYNFLRVFSILFVIFFEILFLGTVLAPVKYLGILIVFLSILIVFRRGLKNIKGWKFLLTSAINGGLLMALTKYQFSFNDPYLNEAIVRIFLVLILLGAVYFKFRNKSTEHTSLVLKHNKSLLLLIPIRAVVGLLNLVALNFGAAAVYSTADRAGSVLSGVIFGHSIFKEKSLAEKLFIAFGIIVGLVLLVLG</sequence>
<evidence type="ECO:0000313" key="2">
    <source>
        <dbReference type="EMBL" id="KKS07852.1"/>
    </source>
</evidence>
<feature type="transmembrane region" description="Helical" evidence="1">
    <location>
        <begin position="214"/>
        <end position="240"/>
    </location>
</feature>
<gene>
    <name evidence="2" type="ORF">UU59_C0001G0025</name>
</gene>
<feature type="transmembrane region" description="Helical" evidence="1">
    <location>
        <begin position="149"/>
        <end position="168"/>
    </location>
</feature>
<name>A0A0G0W736_UNCKA</name>
<feature type="transmembrane region" description="Helical" evidence="1">
    <location>
        <begin position="265"/>
        <end position="284"/>
    </location>
</feature>
<proteinExistence type="predicted"/>
<feature type="transmembrane region" description="Helical" evidence="1">
    <location>
        <begin position="121"/>
        <end position="137"/>
    </location>
</feature>
<evidence type="ECO:0000256" key="1">
    <source>
        <dbReference type="SAM" id="Phobius"/>
    </source>
</evidence>
<dbReference type="SUPFAM" id="SSF103481">
    <property type="entry name" value="Multidrug resistance efflux transporter EmrE"/>
    <property type="match status" value="1"/>
</dbReference>
<feature type="transmembrane region" description="Helical" evidence="1">
    <location>
        <begin position="174"/>
        <end position="194"/>
    </location>
</feature>
<evidence type="ECO:0000313" key="3">
    <source>
        <dbReference type="Proteomes" id="UP000034544"/>
    </source>
</evidence>
<feature type="transmembrane region" description="Helical" evidence="1">
    <location>
        <begin position="32"/>
        <end position="54"/>
    </location>
</feature>
<protein>
    <recommendedName>
        <fullName evidence="4">EamA domain-containing protein</fullName>
    </recommendedName>
</protein>
<feature type="transmembrane region" description="Helical" evidence="1">
    <location>
        <begin position="96"/>
        <end position="115"/>
    </location>
</feature>
<keyword evidence="1" id="KW-0812">Transmembrane</keyword>
<feature type="transmembrane region" description="Helical" evidence="1">
    <location>
        <begin position="66"/>
        <end position="84"/>
    </location>
</feature>
<evidence type="ECO:0008006" key="4">
    <source>
        <dbReference type="Google" id="ProtNLM"/>
    </source>
</evidence>
<dbReference type="InterPro" id="IPR037185">
    <property type="entry name" value="EmrE-like"/>
</dbReference>
<organism evidence="2 3">
    <name type="scientific">candidate division WWE3 bacterium GW2011_GWE1_41_27</name>
    <dbReference type="NCBI Taxonomy" id="1619131"/>
    <lineage>
        <taxon>Bacteria</taxon>
        <taxon>Katanobacteria</taxon>
    </lineage>
</organism>
<accession>A0A0G0W736</accession>
<dbReference type="EMBL" id="LCBF01000001">
    <property type="protein sequence ID" value="KKS07852.1"/>
    <property type="molecule type" value="Genomic_DNA"/>
</dbReference>
<dbReference type="Proteomes" id="UP000034544">
    <property type="component" value="Unassembled WGS sequence"/>
</dbReference>
<keyword evidence="1" id="KW-1133">Transmembrane helix</keyword>
<reference evidence="2 3" key="1">
    <citation type="journal article" date="2015" name="Nature">
        <title>rRNA introns, odd ribosomes, and small enigmatic genomes across a large radiation of phyla.</title>
        <authorList>
            <person name="Brown C.T."/>
            <person name="Hug L.A."/>
            <person name="Thomas B.C."/>
            <person name="Sharon I."/>
            <person name="Castelle C.J."/>
            <person name="Singh A."/>
            <person name="Wilkins M.J."/>
            <person name="Williams K.H."/>
            <person name="Banfield J.F."/>
        </authorList>
    </citation>
    <scope>NUCLEOTIDE SEQUENCE [LARGE SCALE GENOMIC DNA]</scope>
</reference>